<dbReference type="Proteomes" id="UP000229307">
    <property type="component" value="Unassembled WGS sequence"/>
</dbReference>
<protein>
    <submittedName>
        <fullName evidence="4">Oxidoreductase</fullName>
    </submittedName>
</protein>
<dbReference type="InterPro" id="IPR055170">
    <property type="entry name" value="GFO_IDH_MocA-like_dom"/>
</dbReference>
<dbReference type="EMBL" id="PFMR01000093">
    <property type="protein sequence ID" value="PIZ17686.1"/>
    <property type="molecule type" value="Genomic_DNA"/>
</dbReference>
<dbReference type="PANTHER" id="PTHR43818:SF11">
    <property type="entry name" value="BCDNA.GH03377"/>
    <property type="match status" value="1"/>
</dbReference>
<dbReference type="SUPFAM" id="SSF51735">
    <property type="entry name" value="NAD(P)-binding Rossmann-fold domains"/>
    <property type="match status" value="1"/>
</dbReference>
<evidence type="ECO:0000256" key="1">
    <source>
        <dbReference type="ARBA" id="ARBA00023002"/>
    </source>
</evidence>
<feature type="domain" description="Gfo/Idh/MocA-like oxidoreductase N-terminal" evidence="2">
    <location>
        <begin position="4"/>
        <end position="118"/>
    </location>
</feature>
<comment type="caution">
    <text evidence="4">The sequence shown here is derived from an EMBL/GenBank/DDBJ whole genome shotgun (WGS) entry which is preliminary data.</text>
</comment>
<name>A0A2M7SDS7_9BACT</name>
<accession>A0A2M7SDS7</accession>
<dbReference type="Gene3D" id="3.30.360.10">
    <property type="entry name" value="Dihydrodipicolinate Reductase, domain 2"/>
    <property type="match status" value="1"/>
</dbReference>
<dbReference type="InterPro" id="IPR000683">
    <property type="entry name" value="Gfo/Idh/MocA-like_OxRdtase_N"/>
</dbReference>
<dbReference type="Gene3D" id="3.40.50.720">
    <property type="entry name" value="NAD(P)-binding Rossmann-like Domain"/>
    <property type="match status" value="1"/>
</dbReference>
<sequence>MEKIKIGVIGCGNISPIYFTNLKKFDFLQVAACSDLLIERAKARANEYKIPKACSVKELLADPEIKVVLNLTIPIVHAEVDLQILTAGKHSYAEKPLAANRNDGKKVMSEAKKRSLRVGSAPDTFLGGGIQTCRKLIDDGFIGKPVAGTSFMLCHGHETWHPDPDFYYQKGGGPMFDMGPYYLTALINLLGPVKRVAASTKMTFPERLITSQPKNGTIIKVNTTTHLAGVMDFANGAIVSMITSFDVWSAGLPCIEIYGTEGCIRVPDPNGFGGPVVVFKKGSKAWAETPLSHGYSENSRGLGVADMAKAIISERKHRASGDMAFHVLDIMQSYDESSDAGRHIEIKSTCERPQALPAGLGFGQVD</sequence>
<evidence type="ECO:0000259" key="3">
    <source>
        <dbReference type="Pfam" id="PF22725"/>
    </source>
</evidence>
<organism evidence="4 5">
    <name type="scientific">Candidatus Desantisbacteria bacterium CG_4_10_14_0_8_um_filter_48_22</name>
    <dbReference type="NCBI Taxonomy" id="1974543"/>
    <lineage>
        <taxon>Bacteria</taxon>
        <taxon>Candidatus Desantisiibacteriota</taxon>
    </lineage>
</organism>
<dbReference type="SUPFAM" id="SSF55347">
    <property type="entry name" value="Glyceraldehyde-3-phosphate dehydrogenase-like, C-terminal domain"/>
    <property type="match status" value="1"/>
</dbReference>
<evidence type="ECO:0000313" key="4">
    <source>
        <dbReference type="EMBL" id="PIZ17686.1"/>
    </source>
</evidence>
<keyword evidence="1" id="KW-0560">Oxidoreductase</keyword>
<dbReference type="Pfam" id="PF22725">
    <property type="entry name" value="GFO_IDH_MocA_C3"/>
    <property type="match status" value="1"/>
</dbReference>
<evidence type="ECO:0000259" key="2">
    <source>
        <dbReference type="Pfam" id="PF01408"/>
    </source>
</evidence>
<evidence type="ECO:0000313" key="5">
    <source>
        <dbReference type="Proteomes" id="UP000229307"/>
    </source>
</evidence>
<gene>
    <name evidence="4" type="ORF">COY52_03370</name>
</gene>
<reference evidence="5" key="1">
    <citation type="submission" date="2017-09" db="EMBL/GenBank/DDBJ databases">
        <title>Depth-based differentiation of microbial function through sediment-hosted aquifers and enrichment of novel symbionts in the deep terrestrial subsurface.</title>
        <authorList>
            <person name="Probst A.J."/>
            <person name="Ladd B."/>
            <person name="Jarett J.K."/>
            <person name="Geller-Mcgrath D.E."/>
            <person name="Sieber C.M.K."/>
            <person name="Emerson J.B."/>
            <person name="Anantharaman K."/>
            <person name="Thomas B.C."/>
            <person name="Malmstrom R."/>
            <person name="Stieglmeier M."/>
            <person name="Klingl A."/>
            <person name="Woyke T."/>
            <person name="Ryan C.M."/>
            <person name="Banfield J.F."/>
        </authorList>
    </citation>
    <scope>NUCLEOTIDE SEQUENCE [LARGE SCALE GENOMIC DNA]</scope>
</reference>
<dbReference type="PANTHER" id="PTHR43818">
    <property type="entry name" value="BCDNA.GH03377"/>
    <property type="match status" value="1"/>
</dbReference>
<dbReference type="GO" id="GO:0000166">
    <property type="term" value="F:nucleotide binding"/>
    <property type="evidence" value="ECO:0007669"/>
    <property type="project" value="InterPro"/>
</dbReference>
<dbReference type="InterPro" id="IPR036291">
    <property type="entry name" value="NAD(P)-bd_dom_sf"/>
</dbReference>
<feature type="domain" description="GFO/IDH/MocA-like oxidoreductase" evidence="3">
    <location>
        <begin position="130"/>
        <end position="265"/>
    </location>
</feature>
<dbReference type="InterPro" id="IPR050463">
    <property type="entry name" value="Gfo/Idh/MocA_oxidrdct_glycsds"/>
</dbReference>
<dbReference type="AlphaFoldDB" id="A0A2M7SDS7"/>
<proteinExistence type="predicted"/>
<dbReference type="GO" id="GO:0016491">
    <property type="term" value="F:oxidoreductase activity"/>
    <property type="evidence" value="ECO:0007669"/>
    <property type="project" value="UniProtKB-KW"/>
</dbReference>
<dbReference type="Pfam" id="PF01408">
    <property type="entry name" value="GFO_IDH_MocA"/>
    <property type="match status" value="1"/>
</dbReference>